<protein>
    <submittedName>
        <fullName evidence="6">Uncharacterized protein</fullName>
    </submittedName>
</protein>
<feature type="domain" description="RRM" evidence="4">
    <location>
        <begin position="25"/>
        <end position="106"/>
    </location>
</feature>
<dbReference type="SUPFAM" id="SSF57756">
    <property type="entry name" value="Retrovirus zinc finger-like domains"/>
    <property type="match status" value="1"/>
</dbReference>
<dbReference type="GO" id="GO:0003723">
    <property type="term" value="F:RNA binding"/>
    <property type="evidence" value="ECO:0007669"/>
    <property type="project" value="UniProtKB-UniRule"/>
</dbReference>
<proteinExistence type="predicted"/>
<evidence type="ECO:0000313" key="6">
    <source>
        <dbReference type="EMBL" id="KAK3247112.1"/>
    </source>
</evidence>
<sequence>MANRSCGNSSTSDRKTGKVFAPSKSTVYIANLDYTLTNNDLHTIFGTIGKIAKVSVVTNRGGEWDRQSKGLAFVQFVDREDAAKAVHTFDGKNLNGRKLQVRFAKDNGRAPDFIKRREYPDKSHCYECGESGHLSYKCPRNTLGDRERPATAKKKRRAEKNMAEVSKAACASTSGARGSQGQPTRLDEDNDTEDEIEATFDEDDWASAVAAESRYDSIAHASGPQRDAKRLKRAKASYFSDESGSSDGD</sequence>
<dbReference type="GO" id="GO:0000398">
    <property type="term" value="P:mRNA splicing, via spliceosome"/>
    <property type="evidence" value="ECO:0007669"/>
    <property type="project" value="InterPro"/>
</dbReference>
<name>A0AAE0C2A8_9CHLO</name>
<evidence type="ECO:0000313" key="7">
    <source>
        <dbReference type="Proteomes" id="UP001190700"/>
    </source>
</evidence>
<feature type="region of interest" description="Disordered" evidence="3">
    <location>
        <begin position="139"/>
        <end position="249"/>
    </location>
</feature>
<dbReference type="InterPro" id="IPR044598">
    <property type="entry name" value="ZCRB1"/>
</dbReference>
<evidence type="ECO:0000256" key="3">
    <source>
        <dbReference type="SAM" id="MobiDB-lite"/>
    </source>
</evidence>
<dbReference type="PROSITE" id="PS50158">
    <property type="entry name" value="ZF_CCHC"/>
    <property type="match status" value="1"/>
</dbReference>
<dbReference type="SMART" id="SM00360">
    <property type="entry name" value="RRM"/>
    <property type="match status" value="1"/>
</dbReference>
<keyword evidence="7" id="KW-1185">Reference proteome</keyword>
<dbReference type="Pfam" id="PF00076">
    <property type="entry name" value="RRM_1"/>
    <property type="match status" value="1"/>
</dbReference>
<evidence type="ECO:0000259" key="4">
    <source>
        <dbReference type="PROSITE" id="PS50102"/>
    </source>
</evidence>
<keyword evidence="1" id="KW-0863">Zinc-finger</keyword>
<dbReference type="InterPro" id="IPR012677">
    <property type="entry name" value="Nucleotide-bd_a/b_plait_sf"/>
</dbReference>
<reference evidence="6 7" key="1">
    <citation type="journal article" date="2015" name="Genome Biol. Evol.">
        <title>Comparative Genomics of a Bacterivorous Green Alga Reveals Evolutionary Causalities and Consequences of Phago-Mixotrophic Mode of Nutrition.</title>
        <authorList>
            <person name="Burns J.A."/>
            <person name="Paasch A."/>
            <person name="Narechania A."/>
            <person name="Kim E."/>
        </authorList>
    </citation>
    <scope>NUCLEOTIDE SEQUENCE [LARGE SCALE GENOMIC DNA]</scope>
    <source>
        <strain evidence="6 7">PLY_AMNH</strain>
    </source>
</reference>
<dbReference type="Gene3D" id="3.30.70.330">
    <property type="match status" value="1"/>
</dbReference>
<dbReference type="InterPro" id="IPR036875">
    <property type="entry name" value="Znf_CCHC_sf"/>
</dbReference>
<dbReference type="GO" id="GO:0008270">
    <property type="term" value="F:zinc ion binding"/>
    <property type="evidence" value="ECO:0007669"/>
    <property type="project" value="UniProtKB-KW"/>
</dbReference>
<dbReference type="GO" id="GO:0005689">
    <property type="term" value="C:U12-type spliceosomal complex"/>
    <property type="evidence" value="ECO:0007669"/>
    <property type="project" value="InterPro"/>
</dbReference>
<dbReference type="InterPro" id="IPR001878">
    <property type="entry name" value="Znf_CCHC"/>
</dbReference>
<dbReference type="Proteomes" id="UP001190700">
    <property type="component" value="Unassembled WGS sequence"/>
</dbReference>
<keyword evidence="2" id="KW-0694">RNA-binding</keyword>
<evidence type="ECO:0000256" key="2">
    <source>
        <dbReference type="PROSITE-ProRule" id="PRU00176"/>
    </source>
</evidence>
<dbReference type="EMBL" id="LGRX02029201">
    <property type="protein sequence ID" value="KAK3247112.1"/>
    <property type="molecule type" value="Genomic_DNA"/>
</dbReference>
<feature type="domain" description="CCHC-type" evidence="5">
    <location>
        <begin position="125"/>
        <end position="140"/>
    </location>
</feature>
<feature type="compositionally biased region" description="Acidic residues" evidence="3">
    <location>
        <begin position="188"/>
        <end position="205"/>
    </location>
</feature>
<organism evidence="6 7">
    <name type="scientific">Cymbomonas tetramitiformis</name>
    <dbReference type="NCBI Taxonomy" id="36881"/>
    <lineage>
        <taxon>Eukaryota</taxon>
        <taxon>Viridiplantae</taxon>
        <taxon>Chlorophyta</taxon>
        <taxon>Pyramimonadophyceae</taxon>
        <taxon>Pyramimonadales</taxon>
        <taxon>Pyramimonadaceae</taxon>
        <taxon>Cymbomonas</taxon>
    </lineage>
</organism>
<keyword evidence="1" id="KW-0479">Metal-binding</keyword>
<dbReference type="SUPFAM" id="SSF54928">
    <property type="entry name" value="RNA-binding domain, RBD"/>
    <property type="match status" value="1"/>
</dbReference>
<feature type="compositionally biased region" description="Polar residues" evidence="3">
    <location>
        <begin position="171"/>
        <end position="183"/>
    </location>
</feature>
<dbReference type="PANTHER" id="PTHR46259:SF1">
    <property type="entry name" value="ZINC FINGER CCHC-TYPE AND RNA-BINDING MOTIF-CONTAINING PROTEIN 1"/>
    <property type="match status" value="1"/>
</dbReference>
<accession>A0AAE0C2A8</accession>
<dbReference type="InterPro" id="IPR000504">
    <property type="entry name" value="RRM_dom"/>
</dbReference>
<evidence type="ECO:0000256" key="1">
    <source>
        <dbReference type="PROSITE-ProRule" id="PRU00047"/>
    </source>
</evidence>
<comment type="caution">
    <text evidence="6">The sequence shown here is derived from an EMBL/GenBank/DDBJ whole genome shotgun (WGS) entry which is preliminary data.</text>
</comment>
<dbReference type="InterPro" id="IPR035979">
    <property type="entry name" value="RBD_domain_sf"/>
</dbReference>
<dbReference type="PANTHER" id="PTHR46259">
    <property type="entry name" value="ZINC FINGER CCHC-TYPE AND RNA-BINDING MOTIF-CONTAINING PROTEIN 1"/>
    <property type="match status" value="1"/>
</dbReference>
<dbReference type="AlphaFoldDB" id="A0AAE0C2A8"/>
<keyword evidence="1" id="KW-0862">Zinc</keyword>
<feature type="compositionally biased region" description="Polar residues" evidence="3">
    <location>
        <begin position="240"/>
        <end position="249"/>
    </location>
</feature>
<dbReference type="FunFam" id="4.10.60.10:FF:000009">
    <property type="entry name" value="Zinc finger CCHC-type and RNA-binding motif-containing protein 1"/>
    <property type="match status" value="1"/>
</dbReference>
<dbReference type="PROSITE" id="PS50102">
    <property type="entry name" value="RRM"/>
    <property type="match status" value="1"/>
</dbReference>
<dbReference type="Gene3D" id="4.10.60.10">
    <property type="entry name" value="Zinc finger, CCHC-type"/>
    <property type="match status" value="1"/>
</dbReference>
<gene>
    <name evidence="6" type="ORF">CYMTET_43380</name>
</gene>
<evidence type="ECO:0000259" key="5">
    <source>
        <dbReference type="PROSITE" id="PS50158"/>
    </source>
</evidence>